<dbReference type="InterPro" id="IPR034288">
    <property type="entry name" value="CuRO_1_LCC"/>
</dbReference>
<dbReference type="GO" id="GO:0048046">
    <property type="term" value="C:apoplast"/>
    <property type="evidence" value="ECO:0007669"/>
    <property type="project" value="UniProtKB-SubCell"/>
</dbReference>
<evidence type="ECO:0000256" key="10">
    <source>
        <dbReference type="ARBA" id="ARBA00022737"/>
    </source>
</evidence>
<keyword evidence="19" id="KW-1185">Reference proteome</keyword>
<dbReference type="SUPFAM" id="SSF49503">
    <property type="entry name" value="Cupredoxins"/>
    <property type="match status" value="3"/>
</dbReference>
<evidence type="ECO:0000313" key="19">
    <source>
        <dbReference type="Proteomes" id="UP000298652"/>
    </source>
</evidence>
<evidence type="ECO:0000313" key="18">
    <source>
        <dbReference type="EMBL" id="TKW02089.1"/>
    </source>
</evidence>
<evidence type="ECO:0000256" key="13">
    <source>
        <dbReference type="ARBA" id="ARBA00023185"/>
    </source>
</evidence>
<evidence type="ECO:0000256" key="2">
    <source>
        <dbReference type="ARBA" id="ARBA00001935"/>
    </source>
</evidence>
<dbReference type="Pfam" id="PF07731">
    <property type="entry name" value="Cu-oxidase_2"/>
    <property type="match status" value="2"/>
</dbReference>
<feature type="domain" description="Plastocyanin-like" evidence="15">
    <location>
        <begin position="161"/>
        <end position="289"/>
    </location>
</feature>
<comment type="catalytic activity">
    <reaction evidence="1">
        <text>4 hydroquinone + O2 = 4 benzosemiquinone + 2 H2O</text>
        <dbReference type="Rhea" id="RHEA:11276"/>
        <dbReference type="ChEBI" id="CHEBI:15377"/>
        <dbReference type="ChEBI" id="CHEBI:15379"/>
        <dbReference type="ChEBI" id="CHEBI:17594"/>
        <dbReference type="ChEBI" id="CHEBI:17977"/>
        <dbReference type="EC" id="1.10.3.2"/>
    </reaction>
</comment>
<comment type="function">
    <text evidence="3">Lignin degradation and detoxification of lignin-derived products.</text>
</comment>
<evidence type="ECO:0000256" key="3">
    <source>
        <dbReference type="ARBA" id="ARBA00002075"/>
    </source>
</evidence>
<dbReference type="GO" id="GO:0005507">
    <property type="term" value="F:copper ion binding"/>
    <property type="evidence" value="ECO:0007669"/>
    <property type="project" value="InterPro"/>
</dbReference>
<accession>A0A4U6TNF7</accession>
<evidence type="ECO:0000256" key="8">
    <source>
        <dbReference type="ARBA" id="ARBA00022525"/>
    </source>
</evidence>
<dbReference type="InterPro" id="IPR034285">
    <property type="entry name" value="CuRO_2_LCC"/>
</dbReference>
<evidence type="ECO:0000256" key="12">
    <source>
        <dbReference type="ARBA" id="ARBA00023008"/>
    </source>
</evidence>
<dbReference type="InterPro" id="IPR011706">
    <property type="entry name" value="Cu-oxidase_C"/>
</dbReference>
<evidence type="ECO:0000256" key="5">
    <source>
        <dbReference type="ARBA" id="ARBA00010609"/>
    </source>
</evidence>
<keyword evidence="10" id="KW-0677">Repeat</keyword>
<dbReference type="EC" id="1.10.3.2" evidence="6"/>
<dbReference type="OMA" id="CHYEFHV"/>
<feature type="domain" description="Plastocyanin-like" evidence="17">
    <location>
        <begin position="36"/>
        <end position="147"/>
    </location>
</feature>
<comment type="cofactor">
    <cofactor evidence="2">
        <name>Cu cation</name>
        <dbReference type="ChEBI" id="CHEBI:23378"/>
    </cofactor>
</comment>
<dbReference type="Gene3D" id="2.60.40.420">
    <property type="entry name" value="Cupredoxins - blue copper proteins"/>
    <property type="match status" value="4"/>
</dbReference>
<evidence type="ECO:0000259" key="16">
    <source>
        <dbReference type="Pfam" id="PF07731"/>
    </source>
</evidence>
<evidence type="ECO:0000256" key="7">
    <source>
        <dbReference type="ARBA" id="ARBA00022523"/>
    </source>
</evidence>
<feature type="domain" description="Plastocyanin-like" evidence="16">
    <location>
        <begin position="390"/>
        <end position="465"/>
    </location>
</feature>
<dbReference type="CDD" id="cd13875">
    <property type="entry name" value="CuRO_2_LCC_plant"/>
    <property type="match status" value="1"/>
</dbReference>
<evidence type="ECO:0000256" key="9">
    <source>
        <dbReference type="ARBA" id="ARBA00022723"/>
    </source>
</evidence>
<dbReference type="GO" id="GO:0046274">
    <property type="term" value="P:lignin catabolic process"/>
    <property type="evidence" value="ECO:0007669"/>
    <property type="project" value="UniProtKB-KW"/>
</dbReference>
<keyword evidence="11" id="KW-0560">Oxidoreductase</keyword>
<evidence type="ECO:0000259" key="15">
    <source>
        <dbReference type="Pfam" id="PF00394"/>
    </source>
</evidence>
<name>A0A4U6TNF7_SETVI</name>
<gene>
    <name evidence="18" type="ORF">SEVIR_8G222000v2</name>
</gene>
<keyword evidence="12" id="KW-0186">Copper</keyword>
<evidence type="ECO:0000256" key="4">
    <source>
        <dbReference type="ARBA" id="ARBA00004271"/>
    </source>
</evidence>
<keyword evidence="13" id="KW-0439">Lignin degradation</keyword>
<dbReference type="AlphaFoldDB" id="A0A4U6TNF7"/>
<dbReference type="InterPro" id="IPR002355">
    <property type="entry name" value="Cu_oxidase_Cu_BS"/>
</dbReference>
<dbReference type="GO" id="GO:0052716">
    <property type="term" value="F:hydroquinone:oxygen oxidoreductase activity"/>
    <property type="evidence" value="ECO:0007669"/>
    <property type="project" value="UniProtKB-EC"/>
</dbReference>
<dbReference type="PANTHER" id="PTHR11709:SF512">
    <property type="entry name" value="LACCASE"/>
    <property type="match status" value="1"/>
</dbReference>
<keyword evidence="9" id="KW-0479">Metal-binding</keyword>
<comment type="subcellular location">
    <subcellularLocation>
        <location evidence="4">Secreted</location>
        <location evidence="4">Extracellular space</location>
        <location evidence="4">Apoplast</location>
    </subcellularLocation>
</comment>
<evidence type="ECO:0000256" key="1">
    <source>
        <dbReference type="ARBA" id="ARBA00000349"/>
    </source>
</evidence>
<evidence type="ECO:0000256" key="11">
    <source>
        <dbReference type="ARBA" id="ARBA00023002"/>
    </source>
</evidence>
<dbReference type="Proteomes" id="UP000298652">
    <property type="component" value="Chromosome 8"/>
</dbReference>
<feature type="chain" id="PRO_5020341853" description="laccase" evidence="14">
    <location>
        <begin position="28"/>
        <end position="503"/>
    </location>
</feature>
<feature type="domain" description="Plastocyanin-like" evidence="16">
    <location>
        <begin position="470"/>
        <end position="497"/>
    </location>
</feature>
<dbReference type="InterPro" id="IPR001117">
    <property type="entry name" value="Cu-oxidase_2nd"/>
</dbReference>
<dbReference type="EMBL" id="CM016559">
    <property type="protein sequence ID" value="TKW02089.1"/>
    <property type="molecule type" value="Genomic_DNA"/>
</dbReference>
<keyword evidence="14" id="KW-0732">Signal</keyword>
<reference evidence="18" key="1">
    <citation type="submission" date="2019-03" db="EMBL/GenBank/DDBJ databases">
        <title>WGS assembly of Setaria viridis.</title>
        <authorList>
            <person name="Huang P."/>
            <person name="Jenkins J."/>
            <person name="Grimwood J."/>
            <person name="Barry K."/>
            <person name="Healey A."/>
            <person name="Mamidi S."/>
            <person name="Sreedasyam A."/>
            <person name="Shu S."/>
            <person name="Feldman M."/>
            <person name="Wu J."/>
            <person name="Yu Y."/>
            <person name="Chen C."/>
            <person name="Johnson J."/>
            <person name="Rokhsar D."/>
            <person name="Baxter I."/>
            <person name="Schmutz J."/>
            <person name="Brutnell T."/>
            <person name="Kellogg E."/>
        </authorList>
    </citation>
    <scope>NUCLEOTIDE SEQUENCE [LARGE SCALE GENOMIC DNA]</scope>
</reference>
<dbReference type="InterPro" id="IPR045087">
    <property type="entry name" value="Cu-oxidase_fam"/>
</dbReference>
<keyword evidence="7" id="KW-0052">Apoplast</keyword>
<proteinExistence type="inferred from homology"/>
<evidence type="ECO:0000256" key="14">
    <source>
        <dbReference type="SAM" id="SignalP"/>
    </source>
</evidence>
<dbReference type="PROSITE" id="PS00080">
    <property type="entry name" value="MULTICOPPER_OXIDASE2"/>
    <property type="match status" value="1"/>
</dbReference>
<protein>
    <recommendedName>
        <fullName evidence="6">laccase</fullName>
        <ecNumber evidence="6">1.10.3.2</ecNumber>
    </recommendedName>
</protein>
<evidence type="ECO:0000259" key="17">
    <source>
        <dbReference type="Pfam" id="PF07732"/>
    </source>
</evidence>
<dbReference type="Gramene" id="TKW02089">
    <property type="protein sequence ID" value="TKW02089"/>
    <property type="gene ID" value="SEVIR_8G222000v2"/>
</dbReference>
<dbReference type="Pfam" id="PF00394">
    <property type="entry name" value="Cu-oxidase"/>
    <property type="match status" value="1"/>
</dbReference>
<keyword evidence="8" id="KW-0964">Secreted</keyword>
<dbReference type="PANTHER" id="PTHR11709">
    <property type="entry name" value="MULTI-COPPER OXIDASE"/>
    <property type="match status" value="1"/>
</dbReference>
<dbReference type="Pfam" id="PF07732">
    <property type="entry name" value="Cu-oxidase_3"/>
    <property type="match status" value="1"/>
</dbReference>
<dbReference type="InterPro" id="IPR011707">
    <property type="entry name" value="Cu-oxidase-like_N"/>
</dbReference>
<evidence type="ECO:0000256" key="6">
    <source>
        <dbReference type="ARBA" id="ARBA00012297"/>
    </source>
</evidence>
<feature type="signal peptide" evidence="14">
    <location>
        <begin position="1"/>
        <end position="27"/>
    </location>
</feature>
<dbReference type="InterPro" id="IPR008972">
    <property type="entry name" value="Cupredoxin"/>
</dbReference>
<organism evidence="18 19">
    <name type="scientific">Setaria viridis</name>
    <name type="common">Green bristlegrass</name>
    <name type="synonym">Setaria italica subsp. viridis</name>
    <dbReference type="NCBI Taxonomy" id="4556"/>
    <lineage>
        <taxon>Eukaryota</taxon>
        <taxon>Viridiplantae</taxon>
        <taxon>Streptophyta</taxon>
        <taxon>Embryophyta</taxon>
        <taxon>Tracheophyta</taxon>
        <taxon>Spermatophyta</taxon>
        <taxon>Magnoliopsida</taxon>
        <taxon>Liliopsida</taxon>
        <taxon>Poales</taxon>
        <taxon>Poaceae</taxon>
        <taxon>PACMAD clade</taxon>
        <taxon>Panicoideae</taxon>
        <taxon>Panicodae</taxon>
        <taxon>Paniceae</taxon>
        <taxon>Cenchrinae</taxon>
        <taxon>Setaria</taxon>
    </lineage>
</organism>
<comment type="similarity">
    <text evidence="5">Belongs to the multicopper oxidase family.</text>
</comment>
<dbReference type="CDD" id="cd13849">
    <property type="entry name" value="CuRO_1_LCC_plant"/>
    <property type="match status" value="1"/>
</dbReference>
<sequence length="503" mass="55976">MKGLTQQVAAIAAVIFFSFTALPAGTAVVEHTFVSQVNMVHLCKDTLVTVVNGQLPGPAIEVTEGDSVAVLVVNKSPYNLTIHWHGVKQRLNCWANGVPMITQRPVLPNQKFTYRFDVSGQEGTLWWHAHVPCLRATVHGILIIRPRHGAISYPFPKPHQEIPIIIGEWWDLKDLGQVDRHLRYYVADDYFKASTINGKLGDLYNCSGVVEEGYKLDVEPGKTYLLRVLNAALFSEYYLKIAGHKFIVVAGDANYVSPYTTDKIAIAPGQTFDALVVADASPGRYYMSPVLPTRGILHYSNVAGGSRLHHPRHLPVPKRIDERLFITLGLGSVCRQGQSCERGAESDEVTVVATMNNISYELPTVSRPLLEAHYQNPSNIDWLQELPDVPPRVFNFTDSSLIPTGPKEEQLEPTSKAALARRFRYGAVVDVVFQSTSMLQSESNPMHLHGHDMFVLAQGSGNYDKERDVAQPSIWYMHCHYEFHVSMGMIALFVTEDGPTANT</sequence>